<evidence type="ECO:0000313" key="2">
    <source>
        <dbReference type="Proteomes" id="UP000265520"/>
    </source>
</evidence>
<proteinExistence type="predicted"/>
<name>A0A392SX86_9FABA</name>
<keyword evidence="2" id="KW-1185">Reference proteome</keyword>
<organism evidence="1 2">
    <name type="scientific">Trifolium medium</name>
    <dbReference type="NCBI Taxonomy" id="97028"/>
    <lineage>
        <taxon>Eukaryota</taxon>
        <taxon>Viridiplantae</taxon>
        <taxon>Streptophyta</taxon>
        <taxon>Embryophyta</taxon>
        <taxon>Tracheophyta</taxon>
        <taxon>Spermatophyta</taxon>
        <taxon>Magnoliopsida</taxon>
        <taxon>eudicotyledons</taxon>
        <taxon>Gunneridae</taxon>
        <taxon>Pentapetalae</taxon>
        <taxon>rosids</taxon>
        <taxon>fabids</taxon>
        <taxon>Fabales</taxon>
        <taxon>Fabaceae</taxon>
        <taxon>Papilionoideae</taxon>
        <taxon>50 kb inversion clade</taxon>
        <taxon>NPAAA clade</taxon>
        <taxon>Hologalegina</taxon>
        <taxon>IRL clade</taxon>
        <taxon>Trifolieae</taxon>
        <taxon>Trifolium</taxon>
    </lineage>
</organism>
<dbReference type="AlphaFoldDB" id="A0A392SX86"/>
<comment type="caution">
    <text evidence="1">The sequence shown here is derived from an EMBL/GenBank/DDBJ whole genome shotgun (WGS) entry which is preliminary data.</text>
</comment>
<protein>
    <submittedName>
        <fullName evidence="1">Uncharacterized protein</fullName>
    </submittedName>
</protein>
<sequence length="55" mass="5668">MSNPNLVLVLNPVQTPSQSPIPLLVQIPLSIPLHSQIPVSNPVLFSASGASLVAA</sequence>
<accession>A0A392SX86</accession>
<reference evidence="1 2" key="1">
    <citation type="journal article" date="2018" name="Front. Plant Sci.">
        <title>Red Clover (Trifolium pratense) and Zigzag Clover (T. medium) - A Picture of Genomic Similarities and Differences.</title>
        <authorList>
            <person name="Dluhosova J."/>
            <person name="Istvanek J."/>
            <person name="Nedelnik J."/>
            <person name="Repkova J."/>
        </authorList>
    </citation>
    <scope>NUCLEOTIDE SEQUENCE [LARGE SCALE GENOMIC DNA]</scope>
    <source>
        <strain evidence="2">cv. 10/8</strain>
        <tissue evidence="1">Leaf</tissue>
    </source>
</reference>
<evidence type="ECO:0000313" key="1">
    <source>
        <dbReference type="EMBL" id="MCI52834.1"/>
    </source>
</evidence>
<dbReference type="Proteomes" id="UP000265520">
    <property type="component" value="Unassembled WGS sequence"/>
</dbReference>
<dbReference type="EMBL" id="LXQA010453545">
    <property type="protein sequence ID" value="MCI52834.1"/>
    <property type="molecule type" value="Genomic_DNA"/>
</dbReference>